<reference evidence="1 2" key="2">
    <citation type="submission" date="2024-08" db="EMBL/GenBank/DDBJ databases">
        <title>Phylogenomic analyses of a clade within the roseobacter group suggest taxonomic reassignments of species of the genera Aestuariivita, Citreicella, Loktanella, Nautella, Pelagibaca, Ruegeria, Thalassobius, Thiobacimonas and Tropicibacter, and the proposal o.</title>
        <authorList>
            <person name="Jeon C.O."/>
        </authorList>
    </citation>
    <scope>NUCLEOTIDE SEQUENCE [LARGE SCALE GENOMIC DNA]</scope>
    <source>
        <strain evidence="1 2">SS1-5</strain>
    </source>
</reference>
<reference evidence="2" key="1">
    <citation type="submission" date="2024-04" db="EMBL/GenBank/DDBJ databases">
        <title>Phylogenomic analyses of a clade within the roseobacter group suggest taxonomic reassignments of species of the genera Aestuariivita, Citreicella, Loktanella, Nautella, Pelagibaca, Ruegeria, Thalassobius, Thiobacimonas and Tropicibacter, and the proposal o.</title>
        <authorList>
            <person name="Jeon C.O."/>
        </authorList>
    </citation>
    <scope>NUCLEOTIDE SEQUENCE [LARGE SCALE GENOMIC DNA]</scope>
    <source>
        <strain evidence="2">SS1-5</strain>
    </source>
</reference>
<protein>
    <submittedName>
        <fullName evidence="1">Uncharacterized protein</fullName>
    </submittedName>
</protein>
<dbReference type="EMBL" id="CP151767">
    <property type="protein sequence ID" value="WZU65968.1"/>
    <property type="molecule type" value="Genomic_DNA"/>
</dbReference>
<proteinExistence type="predicted"/>
<evidence type="ECO:0000313" key="2">
    <source>
        <dbReference type="Proteomes" id="UP001470809"/>
    </source>
</evidence>
<keyword evidence="2" id="KW-1185">Reference proteome</keyword>
<name>A0AAN0M7C9_9RHOB</name>
<dbReference type="AlphaFoldDB" id="A0AAN0M7C9"/>
<dbReference type="Proteomes" id="UP001470809">
    <property type="component" value="Chromosome"/>
</dbReference>
<dbReference type="KEGG" id="yrh:AABB31_12785"/>
<evidence type="ECO:0000313" key="1">
    <source>
        <dbReference type="EMBL" id="WZU65968.1"/>
    </source>
</evidence>
<sequence>MPLQNRVLPTGEIVIDPARGGLTGNRGIIHRPDKTLGVARWSHKAWICCTLDWQGRRRSVMTGRNWTELFFLDEVTALAAGHRPCGYCRRQAYLDFVAAWTRGSGTRPKAPMMDKALHAARVNGRNRTQIRHQARAEHLPDGVMALHDDAPHLLWNGQLIPYTTTGYAPAHSSEARDSLTVLTPVPTISVLRHGYAPQVHPSAGL</sequence>
<accession>A0AAN0M7C9</accession>
<dbReference type="RefSeq" id="WP_342075297.1">
    <property type="nucleotide sequence ID" value="NZ_CP151767.2"/>
</dbReference>
<gene>
    <name evidence="1" type="ORF">AABB31_12785</name>
</gene>
<organism evidence="1 2">
    <name type="scientific">Yoonia rhodophyticola</name>
    <dbReference type="NCBI Taxonomy" id="3137370"/>
    <lineage>
        <taxon>Bacteria</taxon>
        <taxon>Pseudomonadati</taxon>
        <taxon>Pseudomonadota</taxon>
        <taxon>Alphaproteobacteria</taxon>
        <taxon>Rhodobacterales</taxon>
        <taxon>Paracoccaceae</taxon>
        <taxon>Yoonia</taxon>
    </lineage>
</organism>